<dbReference type="CDD" id="cd12215">
    <property type="entry name" value="ChiC_BD"/>
    <property type="match status" value="1"/>
</dbReference>
<reference evidence="9 10" key="1">
    <citation type="submission" date="2021-11" db="EMBL/GenBank/DDBJ databases">
        <title>Draft genome sequence of Paenibacillus profundus YoMME, a new Gram-positive bacteria with exoelectrogenic properties.</title>
        <authorList>
            <person name="Hubenova Y."/>
            <person name="Hubenova E."/>
            <person name="Manasiev Y."/>
            <person name="Peykov S."/>
            <person name="Mitov M."/>
        </authorList>
    </citation>
    <scope>NUCLEOTIDE SEQUENCE [LARGE SCALE GENOMIC DNA]</scope>
    <source>
        <strain evidence="9 10">YoMME</strain>
    </source>
</reference>
<keyword evidence="10" id="KW-1185">Reference proteome</keyword>
<dbReference type="InterPro" id="IPR036573">
    <property type="entry name" value="CBM_sf_5/12"/>
</dbReference>
<dbReference type="InterPro" id="IPR001223">
    <property type="entry name" value="Glyco_hydro18_cat"/>
</dbReference>
<organism evidence="9 10">
    <name type="scientific">Paenibacillus profundus</name>
    <dbReference type="NCBI Taxonomy" id="1173085"/>
    <lineage>
        <taxon>Bacteria</taxon>
        <taxon>Bacillati</taxon>
        <taxon>Bacillota</taxon>
        <taxon>Bacilli</taxon>
        <taxon>Bacillales</taxon>
        <taxon>Paenibacillaceae</taxon>
        <taxon>Paenibacillus</taxon>
    </lineage>
</organism>
<feature type="transmembrane region" description="Helical" evidence="7">
    <location>
        <begin position="12"/>
        <end position="32"/>
    </location>
</feature>
<keyword evidence="7" id="KW-1133">Transmembrane helix</keyword>
<dbReference type="CDD" id="cd12204">
    <property type="entry name" value="CBD_like"/>
    <property type="match status" value="1"/>
</dbReference>
<dbReference type="RefSeq" id="WP_233698055.1">
    <property type="nucleotide sequence ID" value="NZ_JAJNBZ010000019.1"/>
</dbReference>
<dbReference type="CDD" id="cd20174">
    <property type="entry name" value="GH18_LinChi78-like_UFR"/>
    <property type="match status" value="1"/>
</dbReference>
<dbReference type="Gene3D" id="2.60.40.10">
    <property type="entry name" value="Immunoglobulins"/>
    <property type="match status" value="3"/>
</dbReference>
<dbReference type="Gene3D" id="2.10.10.20">
    <property type="entry name" value="Carbohydrate-binding module superfamily 5/12"/>
    <property type="match status" value="2"/>
</dbReference>
<dbReference type="PANTHER" id="PTHR11177:SF317">
    <property type="entry name" value="CHITINASE 12-RELATED"/>
    <property type="match status" value="1"/>
</dbReference>
<dbReference type="EC" id="3.2.1.14" evidence="2"/>
<keyword evidence="6" id="KW-0624">Polysaccharide degradation</keyword>
<dbReference type="InterPro" id="IPR017853">
    <property type="entry name" value="GH"/>
</dbReference>
<evidence type="ECO:0000256" key="4">
    <source>
        <dbReference type="ARBA" id="ARBA00023024"/>
    </source>
</evidence>
<keyword evidence="3 9" id="KW-0378">Hydrolase</keyword>
<dbReference type="InterPro" id="IPR032179">
    <property type="entry name" value="Cry22Aa_Ig-like"/>
</dbReference>
<dbReference type="InterPro" id="IPR011583">
    <property type="entry name" value="Chitinase_II/V-like_cat"/>
</dbReference>
<dbReference type="SMART" id="SM00636">
    <property type="entry name" value="Glyco_18"/>
    <property type="match status" value="1"/>
</dbReference>
<dbReference type="Proteomes" id="UP001199916">
    <property type="component" value="Unassembled WGS sequence"/>
</dbReference>
<proteinExistence type="predicted"/>
<dbReference type="Gene3D" id="3.10.50.10">
    <property type="match status" value="1"/>
</dbReference>
<keyword evidence="5" id="KW-0119">Carbohydrate metabolism</keyword>
<dbReference type="InterPro" id="IPR003610">
    <property type="entry name" value="CBM5/12"/>
</dbReference>
<dbReference type="CDD" id="cd06543">
    <property type="entry name" value="GH18_PF-ChiA-like"/>
    <property type="match status" value="1"/>
</dbReference>
<gene>
    <name evidence="9" type="ORF">LQV63_20385</name>
</gene>
<dbReference type="SUPFAM" id="SSF51445">
    <property type="entry name" value="(Trans)glycosidases"/>
    <property type="match status" value="2"/>
</dbReference>
<keyword evidence="7" id="KW-0472">Membrane</keyword>
<dbReference type="InterPro" id="IPR050314">
    <property type="entry name" value="Glycosyl_Hydrlase_18"/>
</dbReference>
<sequence length="1292" mass="141568">MKTRRKQSARRLFAMTVMTIMMFVSSLAPAYAGTTVPAAKEPVVKQNSTKEIRNVMYYGDWSIWGGQGNFYPKDIPADQLTHLNYAFLDFDAQGNLVFTDKDAAVGAPVGQDGVQWDAANAGALIALQQLRAENPNLKIGISLGGWSKSGDFSVVTADASKRANLVQNVMKFIKYTNMDFVDVDWEFPAEVRQPDLVDNKNDEGTKYATPEDKNNYILLLQDLKNALNKQGAELGKAYELTVALPAPKKKIDIGIDVPKLFNIVDFANIMTYDMRGAWDEVSGHHTGLYPNPNDPLTGNNLSIDESVNYLIQQGAEPSKIVIGAAYYTRGWDKVSQGSDPNHPGLFGEAALSAKDADYTPSRGAVGESPLVLGDGGRRTGTWSYRNLDKLKATYPNLKEYWDDFAKAPYLYDDTTGVFYTYDNEKSIQEKTKYVLAHGLGGVIAWMAANDAPTTNPAKRDKLTKATKEGLFGSQPLKTHEIQYAKLDVTAAMKPYTEPWGDNKGYEITLVNNESLTESNQVLRAVERGTKTLKLPKLYIQADGPLTSGDYLAGTVTNENGYTVVDLKSVYDAKTIEPGRSYTFKLKGDAEIASMELVQRVSNNSPEMNRQFILGDETPGKNQAPVLHGVSDHTIQVGDVFDKLAGVTATDVEDGDLTSRIAVTGEVNTNLAGKYQLTYSVTDSQGLTAEKARTITVVEAAVSPEYNFGVGEGIEWPKQVNSPFMDMVAWVTKPGYSNNGAPNLVRISEDTGVKFFNLGFIQSISKQIVDGKVQWGWGGYSVLNEKNADNAQYQGIKQSIRELREMGGDVTISLGGLNGVTFWEVTQDTDTLFNTYMELVQGYGLTRLDLDIEGGAQNKALNIANAKAIKKLQDATGVDIVLTLPVLPSGLTSVQLDVLEAYLSAGVDVKVVNIMTMCYGNGTLLPGENYGAASLRAVDSTKNQVKQYFKQFANMDLTEQEAYGIIGTTPSIGFEGEAHPIFTTEWSQWVVDHAIDKGLAMTSFWSINRDAMLENNIGVTAQYQFTDIFKTFGNGSTPPVASKPVIHGATDKTIFVGEQFDPREGVTATDKTDGDLTDRIVIEGTVDSSTPGAYKLVYTVENSQGQQAVAERTITVAEKINNKPVIHGATDKTILVGDHFDPREGVTATDEEDGDLTDRIVIEGTVDSSAPGTYELVYTVEDSQGLQASAERQITVIDGLTDTYDPKKIYYEGDSVIYKGDKYTAKWWVRGEAPDTSQAWKKEVIPNEDGSVDYVPGSVYVEGDLVRYEGTLYQAKWWTQSIPGSDESWKLVE</sequence>
<evidence type="ECO:0000256" key="3">
    <source>
        <dbReference type="ARBA" id="ARBA00022801"/>
    </source>
</evidence>
<evidence type="ECO:0000313" key="9">
    <source>
        <dbReference type="EMBL" id="MCE5171648.1"/>
    </source>
</evidence>
<dbReference type="PROSITE" id="PS51910">
    <property type="entry name" value="GH18_2"/>
    <property type="match status" value="1"/>
</dbReference>
<dbReference type="CDD" id="cd06548">
    <property type="entry name" value="GH18_chitinase"/>
    <property type="match status" value="1"/>
</dbReference>
<keyword evidence="4" id="KW-0146">Chitin degradation</keyword>
<dbReference type="InterPro" id="IPR032798">
    <property type="entry name" value="CBM_5_12_2"/>
</dbReference>
<dbReference type="InterPro" id="IPR029070">
    <property type="entry name" value="Chitinase_insertion_sf"/>
</dbReference>
<dbReference type="SUPFAM" id="SSF54556">
    <property type="entry name" value="Chitinase insertion domain"/>
    <property type="match status" value="1"/>
</dbReference>
<evidence type="ECO:0000256" key="1">
    <source>
        <dbReference type="ARBA" id="ARBA00000822"/>
    </source>
</evidence>
<evidence type="ECO:0000256" key="2">
    <source>
        <dbReference type="ARBA" id="ARBA00012729"/>
    </source>
</evidence>
<protein>
    <recommendedName>
        <fullName evidence="2">chitinase</fullName>
        <ecNumber evidence="2">3.2.1.14</ecNumber>
    </recommendedName>
</protein>
<dbReference type="InterPro" id="IPR013783">
    <property type="entry name" value="Ig-like_fold"/>
</dbReference>
<name>A0ABS8YIA8_9BACL</name>
<dbReference type="Gene3D" id="3.20.20.80">
    <property type="entry name" value="Glycosidases"/>
    <property type="match status" value="2"/>
</dbReference>
<evidence type="ECO:0000313" key="10">
    <source>
        <dbReference type="Proteomes" id="UP001199916"/>
    </source>
</evidence>
<dbReference type="Pfam" id="PF00704">
    <property type="entry name" value="Glyco_hydro_18"/>
    <property type="match status" value="1"/>
</dbReference>
<dbReference type="Pfam" id="PF14600">
    <property type="entry name" value="CBM_5_12_2"/>
    <property type="match status" value="1"/>
</dbReference>
<dbReference type="EMBL" id="JAJNBZ010000019">
    <property type="protein sequence ID" value="MCE5171648.1"/>
    <property type="molecule type" value="Genomic_DNA"/>
</dbReference>
<keyword evidence="7" id="KW-0812">Transmembrane</keyword>
<feature type="domain" description="GH18" evidence="8">
    <location>
        <begin position="52"/>
        <end position="473"/>
    </location>
</feature>
<comment type="catalytic activity">
    <reaction evidence="1">
        <text>Random endo-hydrolysis of N-acetyl-beta-D-glucosaminide (1-&gt;4)-beta-linkages in chitin and chitodextrins.</text>
        <dbReference type="EC" id="3.2.1.14"/>
    </reaction>
</comment>
<accession>A0ABS8YIA8</accession>
<evidence type="ECO:0000256" key="5">
    <source>
        <dbReference type="ARBA" id="ARBA00023277"/>
    </source>
</evidence>
<dbReference type="SUPFAM" id="SSF51055">
    <property type="entry name" value="Carbohydrate binding domain"/>
    <property type="match status" value="2"/>
</dbReference>
<evidence type="ECO:0000256" key="7">
    <source>
        <dbReference type="SAM" id="Phobius"/>
    </source>
</evidence>
<evidence type="ECO:0000259" key="8">
    <source>
        <dbReference type="PROSITE" id="PS51910"/>
    </source>
</evidence>
<comment type="caution">
    <text evidence="9">The sequence shown here is derived from an EMBL/GenBank/DDBJ whole genome shotgun (WGS) entry which is preliminary data.</text>
</comment>
<evidence type="ECO:0000256" key="6">
    <source>
        <dbReference type="ARBA" id="ARBA00023326"/>
    </source>
</evidence>
<dbReference type="GO" id="GO:0016787">
    <property type="term" value="F:hydrolase activity"/>
    <property type="evidence" value="ECO:0007669"/>
    <property type="project" value="UniProtKB-KW"/>
</dbReference>
<dbReference type="SMART" id="SM00495">
    <property type="entry name" value="ChtBD3"/>
    <property type="match status" value="2"/>
</dbReference>
<dbReference type="PANTHER" id="PTHR11177">
    <property type="entry name" value="CHITINASE"/>
    <property type="match status" value="1"/>
</dbReference>
<dbReference type="Pfam" id="PF16403">
    <property type="entry name" value="Bact_surface_Ig-like"/>
    <property type="match status" value="3"/>
</dbReference>